<dbReference type="FunFam" id="2.40.50.740:FF:000001">
    <property type="entry name" value="40S ribosomal protein S4"/>
    <property type="match status" value="1"/>
</dbReference>
<evidence type="ECO:0000256" key="13">
    <source>
        <dbReference type="ARBA" id="ARBA00022884"/>
    </source>
</evidence>
<keyword evidence="14" id="KW-0689">Ribosomal protein</keyword>
<evidence type="ECO:0000256" key="5">
    <source>
        <dbReference type="ARBA" id="ARBA00012894"/>
    </source>
</evidence>
<evidence type="ECO:0000256" key="17">
    <source>
        <dbReference type="ARBA" id="ARBA00047413"/>
    </source>
</evidence>
<evidence type="ECO:0000256" key="12">
    <source>
        <dbReference type="ARBA" id="ARBA00022842"/>
    </source>
</evidence>
<dbReference type="InterPro" id="IPR000876">
    <property type="entry name" value="Ribosomal_eS4"/>
</dbReference>
<dbReference type="GO" id="GO:0005524">
    <property type="term" value="F:ATP binding"/>
    <property type="evidence" value="ECO:0007669"/>
    <property type="project" value="UniProtKB-KW"/>
</dbReference>
<dbReference type="CDD" id="cd00165">
    <property type="entry name" value="S4"/>
    <property type="match status" value="1"/>
</dbReference>
<dbReference type="InterPro" id="IPR041982">
    <property type="entry name" value="Ribosomal_eS4_KOW"/>
</dbReference>
<dbReference type="FunFam" id="2.30.30.30:FF:000005">
    <property type="entry name" value="40S ribosomal protein S4"/>
    <property type="match status" value="1"/>
</dbReference>
<dbReference type="Pfam" id="PF06437">
    <property type="entry name" value="ISN1"/>
    <property type="match status" value="1"/>
</dbReference>
<dbReference type="GO" id="GO:0006190">
    <property type="term" value="P:inosine salvage"/>
    <property type="evidence" value="ECO:0007669"/>
    <property type="project" value="InterPro"/>
</dbReference>
<dbReference type="Gene3D" id="3.10.290.10">
    <property type="entry name" value="RNA-binding S4 domain"/>
    <property type="match status" value="1"/>
</dbReference>
<feature type="domain" description="RNA-binding S4" evidence="22">
    <location>
        <begin position="42"/>
        <end position="106"/>
    </location>
</feature>
<dbReference type="GO" id="GO:0000287">
    <property type="term" value="F:magnesium ion binding"/>
    <property type="evidence" value="ECO:0007669"/>
    <property type="project" value="InterPro"/>
</dbReference>
<name>A0A9P8TI21_9ASCO</name>
<evidence type="ECO:0000256" key="20">
    <source>
        <dbReference type="ARBA" id="ARBA00080982"/>
    </source>
</evidence>
<comment type="similarity">
    <text evidence="3">Belongs to the eukaryotic ribosomal protein eS4 family.</text>
</comment>
<comment type="cofactor">
    <cofactor evidence="1">
        <name>Mg(2+)</name>
        <dbReference type="ChEBI" id="CHEBI:18420"/>
    </cofactor>
</comment>
<dbReference type="PANTHER" id="PTHR28213:SF1">
    <property type="entry name" value="IMP-SPECIFIC 5'-NUCLEOTIDASE 1"/>
    <property type="match status" value="1"/>
</dbReference>
<evidence type="ECO:0000256" key="19">
    <source>
        <dbReference type="ARBA" id="ARBA00079505"/>
    </source>
</evidence>
<gene>
    <name evidence="23" type="ORF">WICMUC_000826</name>
</gene>
<dbReference type="EC" id="3.1.3.99" evidence="5"/>
<dbReference type="SUPFAM" id="SSF56784">
    <property type="entry name" value="HAD-like"/>
    <property type="match status" value="1"/>
</dbReference>
<dbReference type="OrthoDB" id="185373at2759"/>
<evidence type="ECO:0000256" key="16">
    <source>
        <dbReference type="ARBA" id="ARBA00023274"/>
    </source>
</evidence>
<keyword evidence="24" id="KW-1185">Reference proteome</keyword>
<sequence length="648" mass="72891">MGRGPKKHLKRLAAPSHWLLDKLSGTYAPRPSAGPHKLRESLPLIVFLRNRLKYALNGREVKAILMQRHVKVDGKVRTDSTFPTGFMDVISLEATNENFRLVYDVKGRFAVHRITDEEASYKLAKVKKVQLGKRGIPYVVTHDGRTIRYPDPLIKINDTVKVDLASGKITDFIKFDTGKLVYVTGGRNLGRVGVITHRERHEGGFDLVHIKDSLDNTFVTRLGNVFVIGEPGKPYISLPKGKAHRRDKFIEWIKGLLAVPFVLHAVQSGKSSINEVKTTADARRRYAEIFFDVEKLIEDQIIMQNQGTPELGRLSQLVPSITAFFTKLPLERAFYIEDERRSISVRRLVAPSFNDIRLILNTAQVLALAQAKTPLRMVTFDGDVTLYDDGKSLADDSQVVPRLIGLLSRGIIVGVVTAAGYNEKSGEKYYQRLKGLIDAINVSSVLTKEQKTNFCVMGGESNYLFRFNEELKGLEWIDPKEWLLDSMAKWDESDVLNVLDLAESTLNDLQKKLNLPTTVIRKHRAVGLVPNEGEKLCREQLEEVVLSTQRRLEVIPAARRIQFCAFDGGSDVWVDIASKDLGVSSLQRYFGGIEPKSTLHIGDQFSSVGSNDFKARLSGCTVWIANPEETVQVLDDLTKYIDDEAQFR</sequence>
<evidence type="ECO:0000256" key="10">
    <source>
        <dbReference type="ARBA" id="ARBA00022801"/>
    </source>
</evidence>
<evidence type="ECO:0000256" key="9">
    <source>
        <dbReference type="ARBA" id="ARBA00022741"/>
    </source>
</evidence>
<keyword evidence="13 21" id="KW-0694">RNA-binding</keyword>
<dbReference type="PROSITE" id="PS50889">
    <property type="entry name" value="S4"/>
    <property type="match status" value="1"/>
</dbReference>
<dbReference type="InterPro" id="IPR005824">
    <property type="entry name" value="KOW"/>
</dbReference>
<dbReference type="GO" id="GO:0009117">
    <property type="term" value="P:nucleotide metabolic process"/>
    <property type="evidence" value="ECO:0007669"/>
    <property type="project" value="UniProtKB-KW"/>
</dbReference>
<dbReference type="InterPro" id="IPR038237">
    <property type="entry name" value="Ribosomal_eS4_central_sf"/>
</dbReference>
<keyword evidence="15" id="KW-0546">Nucleotide metabolism</keyword>
<dbReference type="GO" id="GO:0002181">
    <property type="term" value="P:cytoplasmic translation"/>
    <property type="evidence" value="ECO:0007669"/>
    <property type="project" value="UniProtKB-ARBA"/>
</dbReference>
<comment type="caution">
    <text evidence="23">The sequence shown here is derived from an EMBL/GenBank/DDBJ whole genome shotgun (WGS) entry which is preliminary data.</text>
</comment>
<comment type="similarity">
    <text evidence="2">Belongs to the ISN1 family.</text>
</comment>
<dbReference type="Gene3D" id="2.30.30.30">
    <property type="match status" value="1"/>
</dbReference>
<evidence type="ECO:0000256" key="7">
    <source>
        <dbReference type="ARBA" id="ARBA00022723"/>
    </source>
</evidence>
<dbReference type="CDD" id="cd06087">
    <property type="entry name" value="KOW_RPS4"/>
    <property type="match status" value="1"/>
</dbReference>
<dbReference type="Proteomes" id="UP000769528">
    <property type="component" value="Unassembled WGS sequence"/>
</dbReference>
<dbReference type="GO" id="GO:0071590">
    <property type="term" value="P:nicotinamide riboside biosynthetic process"/>
    <property type="evidence" value="ECO:0007669"/>
    <property type="project" value="TreeGrafter"/>
</dbReference>
<dbReference type="Pfam" id="PF01479">
    <property type="entry name" value="S4"/>
    <property type="match status" value="1"/>
</dbReference>
<dbReference type="Pfam" id="PF00900">
    <property type="entry name" value="Ribosomal_S4e"/>
    <property type="match status" value="1"/>
</dbReference>
<keyword evidence="9" id="KW-0547">Nucleotide-binding</keyword>
<evidence type="ECO:0000256" key="1">
    <source>
        <dbReference type="ARBA" id="ARBA00001946"/>
    </source>
</evidence>
<dbReference type="InterPro" id="IPR013843">
    <property type="entry name" value="Ribosomal_eS4_N"/>
</dbReference>
<dbReference type="GO" id="GO:0022627">
    <property type="term" value="C:cytosolic small ribosomal subunit"/>
    <property type="evidence" value="ECO:0007669"/>
    <property type="project" value="UniProtKB-ARBA"/>
</dbReference>
<evidence type="ECO:0000256" key="18">
    <source>
        <dbReference type="ARBA" id="ARBA00077550"/>
    </source>
</evidence>
<evidence type="ECO:0000313" key="24">
    <source>
        <dbReference type="Proteomes" id="UP000769528"/>
    </source>
</evidence>
<keyword evidence="8 21" id="KW-0699">rRNA-binding</keyword>
<proteinExistence type="inferred from homology"/>
<evidence type="ECO:0000256" key="15">
    <source>
        <dbReference type="ARBA" id="ARBA00023080"/>
    </source>
</evidence>
<keyword evidence="16" id="KW-0687">Ribonucleoprotein</keyword>
<organism evidence="23 24">
    <name type="scientific">Wickerhamomyces mucosus</name>
    <dbReference type="NCBI Taxonomy" id="1378264"/>
    <lineage>
        <taxon>Eukaryota</taxon>
        <taxon>Fungi</taxon>
        <taxon>Dikarya</taxon>
        <taxon>Ascomycota</taxon>
        <taxon>Saccharomycotina</taxon>
        <taxon>Saccharomycetes</taxon>
        <taxon>Phaffomycetales</taxon>
        <taxon>Wickerhamomycetaceae</taxon>
        <taxon>Wickerhamomyces</taxon>
    </lineage>
</organism>
<comment type="catalytic activity">
    <reaction evidence="17">
        <text>IMP + H2O = inosine + phosphate</text>
        <dbReference type="Rhea" id="RHEA:27718"/>
        <dbReference type="ChEBI" id="CHEBI:15377"/>
        <dbReference type="ChEBI" id="CHEBI:17596"/>
        <dbReference type="ChEBI" id="CHEBI:43474"/>
        <dbReference type="ChEBI" id="CHEBI:58053"/>
        <dbReference type="EC" id="3.1.3.99"/>
    </reaction>
</comment>
<evidence type="ECO:0000256" key="3">
    <source>
        <dbReference type="ARBA" id="ARBA00007500"/>
    </source>
</evidence>
<dbReference type="InterPro" id="IPR036412">
    <property type="entry name" value="HAD-like_sf"/>
</dbReference>
<evidence type="ECO:0000256" key="14">
    <source>
        <dbReference type="ARBA" id="ARBA00022980"/>
    </source>
</evidence>
<dbReference type="Pfam" id="PF00467">
    <property type="entry name" value="KOW"/>
    <property type="match status" value="1"/>
</dbReference>
<dbReference type="InterPro" id="IPR009453">
    <property type="entry name" value="ISN1"/>
</dbReference>
<accession>A0A9P8TI21</accession>
<dbReference type="GO" id="GO:0003735">
    <property type="term" value="F:structural constituent of ribosome"/>
    <property type="evidence" value="ECO:0007669"/>
    <property type="project" value="InterPro"/>
</dbReference>
<evidence type="ECO:0000256" key="2">
    <source>
        <dbReference type="ARBA" id="ARBA00005307"/>
    </source>
</evidence>
<evidence type="ECO:0000256" key="21">
    <source>
        <dbReference type="PROSITE-ProRule" id="PRU00182"/>
    </source>
</evidence>
<dbReference type="Pfam" id="PF08071">
    <property type="entry name" value="RS4NT"/>
    <property type="match status" value="1"/>
</dbReference>
<evidence type="ECO:0000256" key="4">
    <source>
        <dbReference type="ARBA" id="ARBA00011881"/>
    </source>
</evidence>
<protein>
    <recommendedName>
        <fullName evidence="6">IMP-specific 5'-nucleotidase 1</fullName>
        <ecNumber evidence="5">3.1.3.99</ecNumber>
    </recommendedName>
    <alternativeName>
        <fullName evidence="18">RP5</fullName>
    </alternativeName>
    <alternativeName>
        <fullName evidence="20">S7</fullName>
    </alternativeName>
    <alternativeName>
        <fullName evidence="19">YS6</fullName>
    </alternativeName>
</protein>
<reference evidence="23" key="2">
    <citation type="submission" date="2021-01" db="EMBL/GenBank/DDBJ databases">
        <authorList>
            <person name="Schikora-Tamarit M.A."/>
        </authorList>
    </citation>
    <scope>NUCLEOTIDE SEQUENCE</scope>
    <source>
        <strain evidence="23">CBS6341</strain>
    </source>
</reference>
<dbReference type="InterPro" id="IPR013845">
    <property type="entry name" value="Ribosomal_eS4_central_region"/>
</dbReference>
<dbReference type="InterPro" id="IPR036986">
    <property type="entry name" value="S4_RNA-bd_sf"/>
</dbReference>
<comment type="subunit">
    <text evidence="4">Homotetramer.</text>
</comment>
<dbReference type="InterPro" id="IPR014722">
    <property type="entry name" value="Rib_uL2_dom2"/>
</dbReference>
<dbReference type="GO" id="GO:0071592">
    <property type="term" value="P:nicotinic acid riboside biosynthetic process"/>
    <property type="evidence" value="ECO:0007669"/>
    <property type="project" value="TreeGrafter"/>
</dbReference>
<evidence type="ECO:0000256" key="11">
    <source>
        <dbReference type="ARBA" id="ARBA00022840"/>
    </source>
</evidence>
<dbReference type="GO" id="GO:0008253">
    <property type="term" value="F:5'-nucleotidase activity"/>
    <property type="evidence" value="ECO:0007669"/>
    <property type="project" value="InterPro"/>
</dbReference>
<evidence type="ECO:0000313" key="23">
    <source>
        <dbReference type="EMBL" id="KAH3679594.1"/>
    </source>
</evidence>
<keyword evidence="11" id="KW-0067">ATP-binding</keyword>
<evidence type="ECO:0000259" key="22">
    <source>
        <dbReference type="SMART" id="SM00363"/>
    </source>
</evidence>
<reference evidence="23" key="1">
    <citation type="journal article" date="2021" name="Open Biol.">
        <title>Shared evolutionary footprints suggest mitochondrial oxidative damage underlies multiple complex I losses in fungi.</title>
        <authorList>
            <person name="Schikora-Tamarit M.A."/>
            <person name="Marcet-Houben M."/>
            <person name="Nosek J."/>
            <person name="Gabaldon T."/>
        </authorList>
    </citation>
    <scope>NUCLEOTIDE SEQUENCE</scope>
    <source>
        <strain evidence="23">CBS6341</strain>
    </source>
</reference>
<dbReference type="InterPro" id="IPR002942">
    <property type="entry name" value="S4_RNA-bd"/>
</dbReference>
<evidence type="ECO:0000256" key="6">
    <source>
        <dbReference type="ARBA" id="ARBA00015544"/>
    </source>
</evidence>
<keyword evidence="10" id="KW-0378">Hydrolase</keyword>
<dbReference type="EMBL" id="JAEUBF010000267">
    <property type="protein sequence ID" value="KAH3679594.1"/>
    <property type="molecule type" value="Genomic_DNA"/>
</dbReference>
<dbReference type="HAMAP" id="MF_00485">
    <property type="entry name" value="Ribosomal_eS4"/>
    <property type="match status" value="1"/>
</dbReference>
<dbReference type="PROSITE" id="PS00528">
    <property type="entry name" value="RIBOSOMAL_S4E"/>
    <property type="match status" value="1"/>
</dbReference>
<dbReference type="GO" id="GO:0019843">
    <property type="term" value="F:rRNA binding"/>
    <property type="evidence" value="ECO:0007669"/>
    <property type="project" value="UniProtKB-KW"/>
</dbReference>
<dbReference type="AlphaFoldDB" id="A0A9P8TI21"/>
<keyword evidence="7" id="KW-0479">Metal-binding</keyword>
<keyword evidence="12" id="KW-0460">Magnesium</keyword>
<evidence type="ECO:0000256" key="8">
    <source>
        <dbReference type="ARBA" id="ARBA00022730"/>
    </source>
</evidence>
<dbReference type="InterPro" id="IPR018199">
    <property type="entry name" value="Ribosomal_eS4_N_CS"/>
</dbReference>
<dbReference type="SMART" id="SM00363">
    <property type="entry name" value="S4"/>
    <property type="match status" value="1"/>
</dbReference>
<dbReference type="FunFam" id="3.10.290.10:FF:000002">
    <property type="entry name" value="40S ribosomal protein S4"/>
    <property type="match status" value="1"/>
</dbReference>
<dbReference type="PANTHER" id="PTHR28213">
    <property type="entry name" value="IMP-SPECIFIC 5'-NUCLEOTIDASE 1"/>
    <property type="match status" value="1"/>
</dbReference>
<dbReference type="Gene3D" id="2.40.50.740">
    <property type="match status" value="1"/>
</dbReference>